<dbReference type="EMBL" id="AP017313">
    <property type="protein sequence ID" value="BAU56255.1"/>
    <property type="molecule type" value="Genomic_DNA"/>
</dbReference>
<dbReference type="KEGG" id="mgot:MgSA37_04452"/>
<protein>
    <submittedName>
        <fullName evidence="1">Uncharacterized protein</fullName>
    </submittedName>
</protein>
<dbReference type="AlphaFoldDB" id="A0A0X8X615"/>
<organism evidence="1 2">
    <name type="scientific">Mucilaginibacter gotjawali</name>
    <dbReference type="NCBI Taxonomy" id="1550579"/>
    <lineage>
        <taxon>Bacteria</taxon>
        <taxon>Pseudomonadati</taxon>
        <taxon>Bacteroidota</taxon>
        <taxon>Sphingobacteriia</taxon>
        <taxon>Sphingobacteriales</taxon>
        <taxon>Sphingobacteriaceae</taxon>
        <taxon>Mucilaginibacter</taxon>
    </lineage>
</organism>
<dbReference type="Proteomes" id="UP000218263">
    <property type="component" value="Chromosome"/>
</dbReference>
<reference evidence="1 2" key="1">
    <citation type="submission" date="2015-12" db="EMBL/GenBank/DDBJ databases">
        <title>Genome sequence of Mucilaginibacter gotjawali.</title>
        <authorList>
            <person name="Lee J.S."/>
            <person name="Lee K.C."/>
            <person name="Kim K.K."/>
            <person name="Lee B.W."/>
        </authorList>
    </citation>
    <scope>NUCLEOTIDE SEQUENCE [LARGE SCALE GENOMIC DNA]</scope>
    <source>
        <strain evidence="1 2">SA3-7</strain>
    </source>
</reference>
<dbReference type="RefSeq" id="WP_096354941.1">
    <property type="nucleotide sequence ID" value="NZ_AP017313.1"/>
</dbReference>
<evidence type="ECO:0000313" key="1">
    <source>
        <dbReference type="EMBL" id="BAU56255.1"/>
    </source>
</evidence>
<evidence type="ECO:0000313" key="2">
    <source>
        <dbReference type="Proteomes" id="UP000218263"/>
    </source>
</evidence>
<accession>A0A0X8X615</accession>
<gene>
    <name evidence="1" type="ORF">MgSA37_04452</name>
</gene>
<name>A0A0X8X615_9SPHI</name>
<proteinExistence type="predicted"/>
<sequence length="90" mass="11031">MDEEIEDFLREHEICYDRFTFDKIFRFLLKNDFDHEEAKDVIMYNCSLSALVLQERIHNDYYFSINIEDEISTDLLALKNEITKFRRELL</sequence>
<keyword evidence="2" id="KW-1185">Reference proteome</keyword>